<evidence type="ECO:0000256" key="1">
    <source>
        <dbReference type="SAM" id="MobiDB-lite"/>
    </source>
</evidence>
<dbReference type="RefSeq" id="WP_380830524.1">
    <property type="nucleotide sequence ID" value="NZ_JBHTCG010000030.1"/>
</dbReference>
<accession>A0ABW2PFK0</accession>
<dbReference type="EMBL" id="JBHTCG010000030">
    <property type="protein sequence ID" value="MFC7386805.1"/>
    <property type="molecule type" value="Genomic_DNA"/>
</dbReference>
<gene>
    <name evidence="2" type="ORF">ACFQSB_31665</name>
</gene>
<reference evidence="3" key="1">
    <citation type="journal article" date="2019" name="Int. J. Syst. Evol. Microbiol.">
        <title>The Global Catalogue of Microorganisms (GCM) 10K type strain sequencing project: providing services to taxonomists for standard genome sequencing and annotation.</title>
        <authorList>
            <consortium name="The Broad Institute Genomics Platform"/>
            <consortium name="The Broad Institute Genome Sequencing Center for Infectious Disease"/>
            <person name="Wu L."/>
            <person name="Ma J."/>
        </authorList>
    </citation>
    <scope>NUCLEOTIDE SEQUENCE [LARGE SCALE GENOMIC DNA]</scope>
    <source>
        <strain evidence="3">CECT 7649</strain>
    </source>
</reference>
<keyword evidence="3" id="KW-1185">Reference proteome</keyword>
<feature type="region of interest" description="Disordered" evidence="1">
    <location>
        <begin position="1"/>
        <end position="24"/>
    </location>
</feature>
<organism evidence="2 3">
    <name type="scientific">Sphaerisporangium rhizosphaerae</name>
    <dbReference type="NCBI Taxonomy" id="2269375"/>
    <lineage>
        <taxon>Bacteria</taxon>
        <taxon>Bacillati</taxon>
        <taxon>Actinomycetota</taxon>
        <taxon>Actinomycetes</taxon>
        <taxon>Streptosporangiales</taxon>
        <taxon>Streptosporangiaceae</taxon>
        <taxon>Sphaerisporangium</taxon>
    </lineage>
</organism>
<comment type="caution">
    <text evidence="2">The sequence shown here is derived from an EMBL/GenBank/DDBJ whole genome shotgun (WGS) entry which is preliminary data.</text>
</comment>
<name>A0ABW2PFK0_9ACTN</name>
<sequence length="150" mass="16127">MRIIERNGRDRPPAIRMDEHHSATTDEPRWLPFADVIILTPDRPTGRTPAALLATAATALRTVLADHPGCLVAAHDAGQGRCLVGTRDGQIVAFRHPSPWAVASAAHAWTVHGGRLADLRAVPVTVTEGAPRPANPSDGEPVRLEVRRVL</sequence>
<evidence type="ECO:0000313" key="3">
    <source>
        <dbReference type="Proteomes" id="UP001596496"/>
    </source>
</evidence>
<proteinExistence type="predicted"/>
<protein>
    <submittedName>
        <fullName evidence="2">Uncharacterized protein</fullName>
    </submittedName>
</protein>
<evidence type="ECO:0000313" key="2">
    <source>
        <dbReference type="EMBL" id="MFC7386805.1"/>
    </source>
</evidence>
<dbReference type="Proteomes" id="UP001596496">
    <property type="component" value="Unassembled WGS sequence"/>
</dbReference>